<evidence type="ECO:0000313" key="15">
    <source>
        <dbReference type="EMBL" id="PZQ75367.1"/>
    </source>
</evidence>
<feature type="domain" description="Cytochrome b561 bacterial/Ni-hydrogenase" evidence="14">
    <location>
        <begin position="7"/>
        <end position="160"/>
    </location>
</feature>
<comment type="subcellular location">
    <subcellularLocation>
        <location evidence="2">Cell membrane</location>
        <topology evidence="2">Multi-pass membrane protein</topology>
    </subcellularLocation>
</comment>
<dbReference type="Pfam" id="PF01292">
    <property type="entry name" value="Ni_hydr_CYTB"/>
    <property type="match status" value="1"/>
</dbReference>
<feature type="transmembrane region" description="Helical" evidence="13">
    <location>
        <begin position="127"/>
        <end position="150"/>
    </location>
</feature>
<accession>A0A2W5RY14</accession>
<comment type="cofactor">
    <cofactor evidence="1">
        <name>heme b</name>
        <dbReference type="ChEBI" id="CHEBI:60344"/>
    </cofactor>
</comment>
<dbReference type="EMBL" id="QFPP01000090">
    <property type="protein sequence ID" value="PZQ75367.1"/>
    <property type="molecule type" value="Genomic_DNA"/>
</dbReference>
<evidence type="ECO:0000259" key="14">
    <source>
        <dbReference type="Pfam" id="PF01292"/>
    </source>
</evidence>
<keyword evidence="5" id="KW-0349">Heme</keyword>
<keyword evidence="6 13" id="KW-0812">Transmembrane</keyword>
<protein>
    <submittedName>
        <fullName evidence="15">Cytochrome b</fullName>
    </submittedName>
</protein>
<feature type="transmembrane region" description="Helical" evidence="13">
    <location>
        <begin position="55"/>
        <end position="73"/>
    </location>
</feature>
<dbReference type="AlphaFoldDB" id="A0A2W5RY14"/>
<comment type="caution">
    <text evidence="15">The sequence shown here is derived from an EMBL/GenBank/DDBJ whole genome shotgun (WGS) entry which is preliminary data.</text>
</comment>
<sequence length="162" mass="17572">MKTRSGYSGLQILLHWATALLVVFNWFYSDGMGRALRVHLDGAASSPPLSMNPDIHVWTGVAVLALVLLRLLLRAVQGMPPAVGDGWIGRTAVWGHRLLYALLLAAPLLGAAAWFGGVKALGDPHELAANALLWVAGAHAAVALWHHYVLHDRVLLRMVRPE</sequence>
<dbReference type="GO" id="GO:0005886">
    <property type="term" value="C:plasma membrane"/>
    <property type="evidence" value="ECO:0007669"/>
    <property type="project" value="UniProtKB-SubCell"/>
</dbReference>
<evidence type="ECO:0000256" key="1">
    <source>
        <dbReference type="ARBA" id="ARBA00001970"/>
    </source>
</evidence>
<evidence type="ECO:0000256" key="4">
    <source>
        <dbReference type="ARBA" id="ARBA00022475"/>
    </source>
</evidence>
<organism evidence="15 16">
    <name type="scientific">Variovorax paradoxus</name>
    <dbReference type="NCBI Taxonomy" id="34073"/>
    <lineage>
        <taxon>Bacteria</taxon>
        <taxon>Pseudomonadati</taxon>
        <taxon>Pseudomonadota</taxon>
        <taxon>Betaproteobacteria</taxon>
        <taxon>Burkholderiales</taxon>
        <taxon>Comamonadaceae</taxon>
        <taxon>Variovorax</taxon>
    </lineage>
</organism>
<dbReference type="GO" id="GO:0009055">
    <property type="term" value="F:electron transfer activity"/>
    <property type="evidence" value="ECO:0007669"/>
    <property type="project" value="InterPro"/>
</dbReference>
<dbReference type="GO" id="GO:0046872">
    <property type="term" value="F:metal ion binding"/>
    <property type="evidence" value="ECO:0007669"/>
    <property type="project" value="UniProtKB-KW"/>
</dbReference>
<evidence type="ECO:0000313" key="16">
    <source>
        <dbReference type="Proteomes" id="UP000249135"/>
    </source>
</evidence>
<evidence type="ECO:0000256" key="10">
    <source>
        <dbReference type="ARBA" id="ARBA00023004"/>
    </source>
</evidence>
<evidence type="ECO:0000256" key="2">
    <source>
        <dbReference type="ARBA" id="ARBA00004651"/>
    </source>
</evidence>
<comment type="similarity">
    <text evidence="12">Belongs to the cytochrome b561 family.</text>
</comment>
<dbReference type="SUPFAM" id="SSF81342">
    <property type="entry name" value="Transmembrane di-heme cytochromes"/>
    <property type="match status" value="1"/>
</dbReference>
<dbReference type="InterPro" id="IPR016174">
    <property type="entry name" value="Di-haem_cyt_TM"/>
</dbReference>
<evidence type="ECO:0000256" key="5">
    <source>
        <dbReference type="ARBA" id="ARBA00022617"/>
    </source>
</evidence>
<keyword evidence="4" id="KW-1003">Cell membrane</keyword>
<feature type="transmembrane region" description="Helical" evidence="13">
    <location>
        <begin position="12"/>
        <end position="28"/>
    </location>
</feature>
<proteinExistence type="inferred from homology"/>
<dbReference type="PANTHER" id="PTHR30529">
    <property type="entry name" value="CYTOCHROME B561"/>
    <property type="match status" value="1"/>
</dbReference>
<evidence type="ECO:0000256" key="12">
    <source>
        <dbReference type="ARBA" id="ARBA00037975"/>
    </source>
</evidence>
<gene>
    <name evidence="15" type="ORF">DI563_09790</name>
</gene>
<keyword evidence="3" id="KW-0813">Transport</keyword>
<evidence type="ECO:0000256" key="3">
    <source>
        <dbReference type="ARBA" id="ARBA00022448"/>
    </source>
</evidence>
<dbReference type="PANTHER" id="PTHR30529:SF1">
    <property type="entry name" value="CYTOCHROME B561 HOMOLOG 2"/>
    <property type="match status" value="1"/>
</dbReference>
<dbReference type="InterPro" id="IPR011577">
    <property type="entry name" value="Cyt_b561_bac/Ni-Hgenase"/>
</dbReference>
<keyword evidence="8" id="KW-0249">Electron transport</keyword>
<evidence type="ECO:0000256" key="9">
    <source>
        <dbReference type="ARBA" id="ARBA00022989"/>
    </source>
</evidence>
<reference evidence="15 16" key="1">
    <citation type="submission" date="2017-08" db="EMBL/GenBank/DDBJ databases">
        <title>Infants hospitalized years apart are colonized by the same room-sourced microbial strains.</title>
        <authorList>
            <person name="Brooks B."/>
            <person name="Olm M.R."/>
            <person name="Firek B.A."/>
            <person name="Baker R."/>
            <person name="Thomas B.C."/>
            <person name="Morowitz M.J."/>
            <person name="Banfield J.F."/>
        </authorList>
    </citation>
    <scope>NUCLEOTIDE SEQUENCE [LARGE SCALE GENOMIC DNA]</scope>
    <source>
        <strain evidence="15">S2_005_003_R2_41</strain>
    </source>
</reference>
<dbReference type="GO" id="GO:0022904">
    <property type="term" value="P:respiratory electron transport chain"/>
    <property type="evidence" value="ECO:0007669"/>
    <property type="project" value="InterPro"/>
</dbReference>
<keyword evidence="11 13" id="KW-0472">Membrane</keyword>
<feature type="transmembrane region" description="Helical" evidence="13">
    <location>
        <begin position="94"/>
        <end position="115"/>
    </location>
</feature>
<evidence type="ECO:0000256" key="13">
    <source>
        <dbReference type="SAM" id="Phobius"/>
    </source>
</evidence>
<evidence type="ECO:0000256" key="8">
    <source>
        <dbReference type="ARBA" id="ARBA00022982"/>
    </source>
</evidence>
<dbReference type="InterPro" id="IPR052168">
    <property type="entry name" value="Cytochrome_b561_oxidase"/>
</dbReference>
<name>A0A2W5RY14_VARPD</name>
<evidence type="ECO:0000256" key="6">
    <source>
        <dbReference type="ARBA" id="ARBA00022692"/>
    </source>
</evidence>
<keyword evidence="9 13" id="KW-1133">Transmembrane helix</keyword>
<dbReference type="Proteomes" id="UP000249135">
    <property type="component" value="Unassembled WGS sequence"/>
</dbReference>
<keyword evidence="10" id="KW-0408">Iron</keyword>
<evidence type="ECO:0000256" key="7">
    <source>
        <dbReference type="ARBA" id="ARBA00022723"/>
    </source>
</evidence>
<evidence type="ECO:0000256" key="11">
    <source>
        <dbReference type="ARBA" id="ARBA00023136"/>
    </source>
</evidence>
<keyword evidence="7" id="KW-0479">Metal-binding</keyword>
<dbReference type="GO" id="GO:0020037">
    <property type="term" value="F:heme binding"/>
    <property type="evidence" value="ECO:0007669"/>
    <property type="project" value="TreeGrafter"/>
</dbReference>